<reference evidence="1" key="1">
    <citation type="submission" date="2018-05" db="EMBL/GenBank/DDBJ databases">
        <title>Draft genome of Mucuna pruriens seed.</title>
        <authorList>
            <person name="Nnadi N.E."/>
            <person name="Vos R."/>
            <person name="Hasami M.H."/>
            <person name="Devisetty U.K."/>
            <person name="Aguiy J.C."/>
        </authorList>
    </citation>
    <scope>NUCLEOTIDE SEQUENCE [LARGE SCALE GENOMIC DNA]</scope>
    <source>
        <strain evidence="1">JCA_2017</strain>
    </source>
</reference>
<accession>A0A371GR19</accession>
<evidence type="ECO:0000313" key="2">
    <source>
        <dbReference type="Proteomes" id="UP000257109"/>
    </source>
</evidence>
<organism evidence="1 2">
    <name type="scientific">Mucuna pruriens</name>
    <name type="common">Velvet bean</name>
    <name type="synonym">Dolichos pruriens</name>
    <dbReference type="NCBI Taxonomy" id="157652"/>
    <lineage>
        <taxon>Eukaryota</taxon>
        <taxon>Viridiplantae</taxon>
        <taxon>Streptophyta</taxon>
        <taxon>Embryophyta</taxon>
        <taxon>Tracheophyta</taxon>
        <taxon>Spermatophyta</taxon>
        <taxon>Magnoliopsida</taxon>
        <taxon>eudicotyledons</taxon>
        <taxon>Gunneridae</taxon>
        <taxon>Pentapetalae</taxon>
        <taxon>rosids</taxon>
        <taxon>fabids</taxon>
        <taxon>Fabales</taxon>
        <taxon>Fabaceae</taxon>
        <taxon>Papilionoideae</taxon>
        <taxon>50 kb inversion clade</taxon>
        <taxon>NPAAA clade</taxon>
        <taxon>indigoferoid/millettioid clade</taxon>
        <taxon>Phaseoleae</taxon>
        <taxon>Mucuna</taxon>
    </lineage>
</organism>
<dbReference type="Proteomes" id="UP000257109">
    <property type="component" value="Unassembled WGS sequence"/>
</dbReference>
<dbReference type="EMBL" id="QJKJ01004722">
    <property type="protein sequence ID" value="RDX92998.1"/>
    <property type="molecule type" value="Genomic_DNA"/>
</dbReference>
<evidence type="ECO:0000313" key="1">
    <source>
        <dbReference type="EMBL" id="RDX92998.1"/>
    </source>
</evidence>
<gene>
    <name evidence="1" type="ORF">CR513_24798</name>
</gene>
<sequence length="174" mass="20413">MEAYQLLLEEKLTNLQLESMIVVLRLNLTTSYRPDIMSKVFKIDEMMKTFKNKIFENVKETLLYKLRIILKNVSEPWSRRSRKSSLRVRKVLAPYDARLKTSCLLLLRISQDNGEIKVYVVLDTPAPLPSKPSRRSFFINVEALFRDPLMPWCFPELLSINAVPMQLSKYEVDN</sequence>
<keyword evidence="2" id="KW-1185">Reference proteome</keyword>
<comment type="caution">
    <text evidence="1">The sequence shown here is derived from an EMBL/GenBank/DDBJ whole genome shotgun (WGS) entry which is preliminary data.</text>
</comment>
<feature type="non-terminal residue" evidence="1">
    <location>
        <position position="1"/>
    </location>
</feature>
<dbReference type="AlphaFoldDB" id="A0A371GR19"/>
<protein>
    <submittedName>
        <fullName evidence="1">Uncharacterized protein</fullName>
    </submittedName>
</protein>
<proteinExistence type="predicted"/>
<name>A0A371GR19_MUCPR</name>